<comment type="similarity">
    <text evidence="3">Belongs to the CTU2/NCS2 family.</text>
</comment>
<organism evidence="4 5">
    <name type="scientific">Panagrolaimus davidi</name>
    <dbReference type="NCBI Taxonomy" id="227884"/>
    <lineage>
        <taxon>Eukaryota</taxon>
        <taxon>Metazoa</taxon>
        <taxon>Ecdysozoa</taxon>
        <taxon>Nematoda</taxon>
        <taxon>Chromadorea</taxon>
        <taxon>Rhabditida</taxon>
        <taxon>Tylenchina</taxon>
        <taxon>Panagrolaimomorpha</taxon>
        <taxon>Panagrolaimoidea</taxon>
        <taxon>Panagrolaimidae</taxon>
        <taxon>Panagrolaimus</taxon>
    </lineage>
</organism>
<evidence type="ECO:0000256" key="3">
    <source>
        <dbReference type="HAMAP-Rule" id="MF_03054"/>
    </source>
</evidence>
<dbReference type="Proteomes" id="UP000887578">
    <property type="component" value="Unplaced"/>
</dbReference>
<evidence type="ECO:0000256" key="2">
    <source>
        <dbReference type="ARBA" id="ARBA00022694"/>
    </source>
</evidence>
<keyword evidence="2 3" id="KW-0819">tRNA processing</keyword>
<dbReference type="GO" id="GO:0016783">
    <property type="term" value="F:sulfurtransferase activity"/>
    <property type="evidence" value="ECO:0007669"/>
    <property type="project" value="TreeGrafter"/>
</dbReference>
<dbReference type="GO" id="GO:0002143">
    <property type="term" value="P:tRNA wobble position uridine thiolation"/>
    <property type="evidence" value="ECO:0007669"/>
    <property type="project" value="TreeGrafter"/>
</dbReference>
<dbReference type="InterPro" id="IPR014729">
    <property type="entry name" value="Rossmann-like_a/b/a_fold"/>
</dbReference>
<name>A0A914PUR8_9BILA</name>
<accession>A0A914PUR8</accession>
<comment type="function">
    <text evidence="3">Plays a central role in 2-thiolation of mcm(5)S(2)U at tRNA wobble positions of tRNA(Lys), tRNA(Glu) and tRNA(Gln). May act by forming a heterodimer with NCS6/CTU1 that ligates sulfur from thiocarboxylated URM1 onto the uridine of tRNAs at wobble position.</text>
</comment>
<dbReference type="AlphaFoldDB" id="A0A914PUR8"/>
<evidence type="ECO:0000313" key="5">
    <source>
        <dbReference type="WBParaSite" id="PDA_v2.g22.t1"/>
    </source>
</evidence>
<dbReference type="PANTHER" id="PTHR20882:SF14">
    <property type="entry name" value="CYTOPLASMIC TRNA 2-THIOLATION PROTEIN 2"/>
    <property type="match status" value="1"/>
</dbReference>
<evidence type="ECO:0000256" key="1">
    <source>
        <dbReference type="ARBA" id="ARBA00022490"/>
    </source>
</evidence>
<keyword evidence="4" id="KW-1185">Reference proteome</keyword>
<protein>
    <recommendedName>
        <fullName evidence="3">Cytoplasmic tRNA 2-thiolation protein 2</fullName>
    </recommendedName>
</protein>
<comment type="pathway">
    <text evidence="3">tRNA modification; 5-methoxycarbonylmethyl-2-thiouridine-tRNA biosynthesis.</text>
</comment>
<dbReference type="GO" id="GO:0005829">
    <property type="term" value="C:cytosol"/>
    <property type="evidence" value="ECO:0007669"/>
    <property type="project" value="TreeGrafter"/>
</dbReference>
<dbReference type="Gene3D" id="3.40.50.620">
    <property type="entry name" value="HUPs"/>
    <property type="match status" value="1"/>
</dbReference>
<dbReference type="WBParaSite" id="PDA_v2.g22.t1">
    <property type="protein sequence ID" value="PDA_v2.g22.t1"/>
    <property type="gene ID" value="PDA_v2.g22"/>
</dbReference>
<dbReference type="GO" id="GO:0032447">
    <property type="term" value="P:protein urmylation"/>
    <property type="evidence" value="ECO:0007669"/>
    <property type="project" value="UniProtKB-UniRule"/>
</dbReference>
<dbReference type="GO" id="GO:0016779">
    <property type="term" value="F:nucleotidyltransferase activity"/>
    <property type="evidence" value="ECO:0007669"/>
    <property type="project" value="UniProtKB-UniRule"/>
</dbReference>
<keyword evidence="1 3" id="KW-0963">Cytoplasm</keyword>
<sequence>MGDDPAIIAKRKCLKCDLPAAYYSQNPKQAVYCKQCFVNMVHHKFSYVLGKNRIFKDGSSKDVLLVWKDSLPDNFLLETVKTGVNQDIHKRLEAQPQVLVILESAQTEQLKVEYEKALKRKDELNMPWQWNFIHFSEVFKQDIEFIYDEPTIDQGKASVLKYLFGKASAKNDRLEFKRLLTELLIYRAAKALKIEKVMVSDCAEKTAQNSFDALCFGRGSSISQLTAPVDTRFPTVSIIRPLREIYDAEIKLVLRLESSLNDFEEIKLNQVQLKSSKTVQEMNVEFLSKLQASGFPSTLTSVVSTSSKIRAPPNSAAINSCCLCYEKCESIDYCPACDRLLKAIPSFPDELRSFLSTLAK</sequence>
<reference evidence="5" key="1">
    <citation type="submission" date="2022-11" db="UniProtKB">
        <authorList>
            <consortium name="WormBaseParasite"/>
        </authorList>
    </citation>
    <scope>IDENTIFICATION</scope>
</reference>
<dbReference type="HAMAP" id="MF_03054">
    <property type="entry name" value="CTU2"/>
    <property type="match status" value="1"/>
</dbReference>
<evidence type="ECO:0000313" key="4">
    <source>
        <dbReference type="Proteomes" id="UP000887578"/>
    </source>
</evidence>
<dbReference type="PANTHER" id="PTHR20882">
    <property type="entry name" value="CYTOPLASMIC TRNA 2-THIOLATION PROTEIN 2"/>
    <property type="match status" value="1"/>
</dbReference>
<dbReference type="InterPro" id="IPR019407">
    <property type="entry name" value="CTU2"/>
</dbReference>
<dbReference type="GO" id="GO:0000049">
    <property type="term" value="F:tRNA binding"/>
    <property type="evidence" value="ECO:0007669"/>
    <property type="project" value="InterPro"/>
</dbReference>
<proteinExistence type="inferred from homology"/>
<comment type="subcellular location">
    <subcellularLocation>
        <location evidence="3">Cytoplasm</location>
    </subcellularLocation>
</comment>